<dbReference type="Proteomes" id="UP000197138">
    <property type="component" value="Unassembled WGS sequence"/>
</dbReference>
<evidence type="ECO:0000256" key="1">
    <source>
        <dbReference type="ARBA" id="ARBA00004123"/>
    </source>
</evidence>
<feature type="region of interest" description="Disordered" evidence="6">
    <location>
        <begin position="1"/>
        <end position="52"/>
    </location>
</feature>
<feature type="compositionally biased region" description="Low complexity" evidence="6">
    <location>
        <begin position="1"/>
        <end position="22"/>
    </location>
</feature>
<organism evidence="8 10">
    <name type="scientific">Punica granatum</name>
    <name type="common">Pomegranate</name>
    <dbReference type="NCBI Taxonomy" id="22663"/>
    <lineage>
        <taxon>Eukaryota</taxon>
        <taxon>Viridiplantae</taxon>
        <taxon>Streptophyta</taxon>
        <taxon>Embryophyta</taxon>
        <taxon>Tracheophyta</taxon>
        <taxon>Spermatophyta</taxon>
        <taxon>Magnoliopsida</taxon>
        <taxon>eudicotyledons</taxon>
        <taxon>Gunneridae</taxon>
        <taxon>Pentapetalae</taxon>
        <taxon>rosids</taxon>
        <taxon>malvids</taxon>
        <taxon>Myrtales</taxon>
        <taxon>Lythraceae</taxon>
        <taxon>Punica</taxon>
    </lineage>
</organism>
<dbReference type="SMART" id="SM00338">
    <property type="entry name" value="BRLZ"/>
    <property type="match status" value="1"/>
</dbReference>
<dbReference type="PANTHER" id="PTHR45764">
    <property type="entry name" value="BZIP TRANSCRIPTION FACTOR 44"/>
    <property type="match status" value="1"/>
</dbReference>
<dbReference type="InterPro" id="IPR004827">
    <property type="entry name" value="bZIP"/>
</dbReference>
<dbReference type="InterPro" id="IPR046347">
    <property type="entry name" value="bZIP_sf"/>
</dbReference>
<proteinExistence type="predicted"/>
<evidence type="ECO:0000256" key="4">
    <source>
        <dbReference type="ARBA" id="ARBA00023163"/>
    </source>
</evidence>
<dbReference type="Pfam" id="PF00170">
    <property type="entry name" value="bZIP_1"/>
    <property type="match status" value="1"/>
</dbReference>
<sequence>MASYSSASVSAKSQNSGSSGNSERQLTMEQRKRKRMVSNRESARRSRMRKQKHLNDLTAELASLRAENGKLMAAVGTTVQLYLTVEAENSVLQAQVAELTRRLESLDQIVGCINSVIYFPEEDDDIGGAGSIAVNNNSLWTDSFLATQPIMAPADILMY</sequence>
<evidence type="ECO:0000256" key="5">
    <source>
        <dbReference type="ARBA" id="ARBA00023242"/>
    </source>
</evidence>
<dbReference type="AlphaFoldDB" id="A0A218XUG6"/>
<dbReference type="Gene3D" id="1.20.5.170">
    <property type="match status" value="1"/>
</dbReference>
<dbReference type="PROSITE" id="PS50217">
    <property type="entry name" value="BZIP"/>
    <property type="match status" value="1"/>
</dbReference>
<name>A0A218XUG6_PUNGR</name>
<dbReference type="PROSITE" id="PS00036">
    <property type="entry name" value="BZIP_BASIC"/>
    <property type="match status" value="1"/>
</dbReference>
<comment type="subcellular location">
    <subcellularLocation>
        <location evidence="1">Nucleus</location>
    </subcellularLocation>
</comment>
<dbReference type="GO" id="GO:0046982">
    <property type="term" value="F:protein heterodimerization activity"/>
    <property type="evidence" value="ECO:0007669"/>
    <property type="project" value="UniProtKB-ARBA"/>
</dbReference>
<dbReference type="SUPFAM" id="SSF57959">
    <property type="entry name" value="Leucine zipper domain"/>
    <property type="match status" value="1"/>
</dbReference>
<dbReference type="InterPro" id="IPR045314">
    <property type="entry name" value="bZIP_plant_GBF1"/>
</dbReference>
<evidence type="ECO:0000313" key="9">
    <source>
        <dbReference type="EMBL" id="PKI72165.1"/>
    </source>
</evidence>
<dbReference type="GO" id="GO:0000976">
    <property type="term" value="F:transcription cis-regulatory region binding"/>
    <property type="evidence" value="ECO:0007669"/>
    <property type="project" value="TreeGrafter"/>
</dbReference>
<comment type="caution">
    <text evidence="8">The sequence shown here is derived from an EMBL/GenBank/DDBJ whole genome shotgun (WGS) entry which is preliminary data.</text>
</comment>
<dbReference type="EMBL" id="PGOL01000338">
    <property type="protein sequence ID" value="PKI72165.1"/>
    <property type="molecule type" value="Genomic_DNA"/>
</dbReference>
<dbReference type="CDD" id="cd14702">
    <property type="entry name" value="bZIP_plant_GBF1"/>
    <property type="match status" value="1"/>
</dbReference>
<keyword evidence="4" id="KW-0804">Transcription</keyword>
<evidence type="ECO:0000313" key="11">
    <source>
        <dbReference type="Proteomes" id="UP000233551"/>
    </source>
</evidence>
<reference evidence="9 11" key="3">
    <citation type="submission" date="2017-11" db="EMBL/GenBank/DDBJ databases">
        <title>De-novo sequencing of pomegranate (Punica granatum L.) genome.</title>
        <authorList>
            <person name="Akparov Z."/>
            <person name="Amiraslanov A."/>
            <person name="Hajiyeva S."/>
            <person name="Abbasov M."/>
            <person name="Kaur K."/>
            <person name="Hamwieh A."/>
            <person name="Solovyev V."/>
            <person name="Salamov A."/>
            <person name="Braich B."/>
            <person name="Kosarev P."/>
            <person name="Mahmoud A."/>
            <person name="Hajiyev E."/>
            <person name="Babayeva S."/>
            <person name="Izzatullayeva V."/>
            <person name="Mammadov A."/>
            <person name="Mammadov A."/>
            <person name="Sharifova S."/>
            <person name="Ojaghi J."/>
            <person name="Eynullazada K."/>
            <person name="Bayramov B."/>
            <person name="Abdulazimova A."/>
            <person name="Shahmuradov I."/>
        </authorList>
    </citation>
    <scope>NUCLEOTIDE SEQUENCE [LARGE SCALE GENOMIC DNA]</scope>
    <source>
        <strain evidence="9">AG2017</strain>
        <strain evidence="11">cv. AG2017</strain>
        <tissue evidence="9">Leaf</tissue>
    </source>
</reference>
<dbReference type="PANTHER" id="PTHR45764:SF38">
    <property type="entry name" value="BZIP TRANSCRIPTION FACTOR 44"/>
    <property type="match status" value="1"/>
</dbReference>
<dbReference type="GO" id="GO:0005634">
    <property type="term" value="C:nucleus"/>
    <property type="evidence" value="ECO:0007669"/>
    <property type="project" value="UniProtKB-SubCell"/>
</dbReference>
<dbReference type="GO" id="GO:0045893">
    <property type="term" value="P:positive regulation of DNA-templated transcription"/>
    <property type="evidence" value="ECO:0007669"/>
    <property type="project" value="TreeGrafter"/>
</dbReference>
<feature type="domain" description="BZIP" evidence="7">
    <location>
        <begin position="29"/>
        <end position="75"/>
    </location>
</feature>
<keyword evidence="5" id="KW-0539">Nucleus</keyword>
<reference evidence="10" key="1">
    <citation type="journal article" date="2017" name="Plant J.">
        <title>The pomegranate (Punica granatum L.) genome and the genomics of punicalagin biosynthesis.</title>
        <authorList>
            <person name="Qin G."/>
            <person name="Xu C."/>
            <person name="Ming R."/>
            <person name="Tang H."/>
            <person name="Guyot R."/>
            <person name="Kramer E.M."/>
            <person name="Hu Y."/>
            <person name="Yi X."/>
            <person name="Qi Y."/>
            <person name="Xu X."/>
            <person name="Gao Z."/>
            <person name="Pan H."/>
            <person name="Jian J."/>
            <person name="Tian Y."/>
            <person name="Yue Z."/>
            <person name="Xu Y."/>
        </authorList>
    </citation>
    <scope>NUCLEOTIDE SEQUENCE [LARGE SCALE GENOMIC DNA]</scope>
    <source>
        <strain evidence="10">cv. Dabenzi</strain>
    </source>
</reference>
<reference evidence="8" key="2">
    <citation type="submission" date="2017-06" db="EMBL/GenBank/DDBJ databases">
        <title>The pomegranate genome and the genomics of punicalagin biosynthesis.</title>
        <authorList>
            <person name="Xu C."/>
        </authorList>
    </citation>
    <scope>NUCLEOTIDE SEQUENCE [LARGE SCALE GENOMIC DNA]</scope>
    <source>
        <tissue evidence="8">Fresh leaf</tissue>
    </source>
</reference>
<evidence type="ECO:0000256" key="2">
    <source>
        <dbReference type="ARBA" id="ARBA00023015"/>
    </source>
</evidence>
<evidence type="ECO:0000256" key="6">
    <source>
        <dbReference type="SAM" id="MobiDB-lite"/>
    </source>
</evidence>
<dbReference type="FunFam" id="1.20.5.170:FF:000020">
    <property type="entry name" value="BZIP transcription factor"/>
    <property type="match status" value="1"/>
</dbReference>
<dbReference type="GO" id="GO:0003700">
    <property type="term" value="F:DNA-binding transcription factor activity"/>
    <property type="evidence" value="ECO:0007669"/>
    <property type="project" value="InterPro"/>
</dbReference>
<dbReference type="Proteomes" id="UP000233551">
    <property type="component" value="Unassembled WGS sequence"/>
</dbReference>
<gene>
    <name evidence="8" type="ORF">CDL15_Pgr020759</name>
    <name evidence="9" type="ORF">CRG98_007434</name>
</gene>
<keyword evidence="11" id="KW-1185">Reference proteome</keyword>
<evidence type="ECO:0000256" key="3">
    <source>
        <dbReference type="ARBA" id="ARBA00023125"/>
    </source>
</evidence>
<dbReference type="OrthoDB" id="551672at2759"/>
<protein>
    <recommendedName>
        <fullName evidence="7">BZIP domain-containing protein</fullName>
    </recommendedName>
</protein>
<keyword evidence="2" id="KW-0805">Transcription regulation</keyword>
<dbReference type="EMBL" id="MTKT01000785">
    <property type="protein sequence ID" value="OWM88805.1"/>
    <property type="molecule type" value="Genomic_DNA"/>
</dbReference>
<dbReference type="STRING" id="22663.A0A218XUG6"/>
<keyword evidence="3" id="KW-0238">DNA-binding</keyword>
<accession>A0A218XUG6</accession>
<evidence type="ECO:0000313" key="10">
    <source>
        <dbReference type="Proteomes" id="UP000197138"/>
    </source>
</evidence>
<evidence type="ECO:0000259" key="7">
    <source>
        <dbReference type="PROSITE" id="PS50217"/>
    </source>
</evidence>
<evidence type="ECO:0000313" key="8">
    <source>
        <dbReference type="EMBL" id="OWM88805.1"/>
    </source>
</evidence>
<dbReference type="GeneID" id="116210330"/>